<proteinExistence type="predicted"/>
<feature type="region of interest" description="Disordered" evidence="1">
    <location>
        <begin position="33"/>
        <end position="112"/>
    </location>
</feature>
<dbReference type="RefSeq" id="WP_007195812.1">
    <property type="nucleotide sequence ID" value="NZ_CM002917.1"/>
</dbReference>
<organism evidence="2 3">
    <name type="scientific">Hoeflea phototrophica (strain DSM 17068 / NCIMB 14078 / DFL-43)</name>
    <dbReference type="NCBI Taxonomy" id="411684"/>
    <lineage>
        <taxon>Bacteria</taxon>
        <taxon>Pseudomonadati</taxon>
        <taxon>Pseudomonadota</taxon>
        <taxon>Alphaproteobacteria</taxon>
        <taxon>Hyphomicrobiales</taxon>
        <taxon>Rhizobiaceae</taxon>
        <taxon>Hoeflea</taxon>
    </lineage>
</organism>
<keyword evidence="3" id="KW-1185">Reference proteome</keyword>
<dbReference type="HOGENOM" id="CLU_2142453_0_0_5"/>
<accession>A9CYA3</accession>
<dbReference type="EMBL" id="ABIA03000002">
    <property type="protein sequence ID" value="EDQ34551.1"/>
    <property type="molecule type" value="Genomic_DNA"/>
</dbReference>
<comment type="caution">
    <text evidence="2">The sequence shown here is derived from an EMBL/GenBank/DDBJ whole genome shotgun (WGS) entry which is preliminary data.</text>
</comment>
<evidence type="ECO:0000256" key="1">
    <source>
        <dbReference type="SAM" id="MobiDB-lite"/>
    </source>
</evidence>
<evidence type="ECO:0000313" key="2">
    <source>
        <dbReference type="EMBL" id="EDQ34551.1"/>
    </source>
</evidence>
<feature type="compositionally biased region" description="Basic and acidic residues" evidence="1">
    <location>
        <begin position="65"/>
        <end position="74"/>
    </location>
</feature>
<evidence type="ECO:0000313" key="3">
    <source>
        <dbReference type="Proteomes" id="UP000004291"/>
    </source>
</evidence>
<dbReference type="Proteomes" id="UP000004291">
    <property type="component" value="Chromosome"/>
</dbReference>
<sequence length="112" mass="12645">MKKVFVFGFSSFLFLSNTPGVYAGIGEEGYEAVESENQPVTAEELRRLGPGGDLNQDGPRNPAEQIRDWVRDRFDDDDEPGDVPDNRPVPQEPENPPDWLEPYQPNEVPEDL</sequence>
<protein>
    <submittedName>
        <fullName evidence="2">Uncharacterized protein</fullName>
    </submittedName>
</protein>
<gene>
    <name evidence="2" type="ORF">HPDFL43_00100</name>
</gene>
<reference evidence="2 3" key="2">
    <citation type="submission" date="2012-06" db="EMBL/GenBank/DDBJ databases">
        <authorList>
            <person name="Fiebig A."/>
        </authorList>
    </citation>
    <scope>NUCLEOTIDE SEQUENCE [LARGE SCALE GENOMIC DNA]</scope>
    <source>
        <strain evidence="2 3">DFL-43</strain>
    </source>
</reference>
<dbReference type="AlphaFoldDB" id="A9CYA3"/>
<reference evidence="2 3" key="1">
    <citation type="submission" date="2007-10" db="EMBL/GenBank/DDBJ databases">
        <authorList>
            <person name="Wagner-Dobler I."/>
            <person name="Ferriera S."/>
            <person name="Johnson J."/>
            <person name="Kravitz S."/>
            <person name="Beeson K."/>
            <person name="Sutton G."/>
            <person name="Rogers Y.-H."/>
            <person name="Friedman R."/>
            <person name="Frazier M."/>
            <person name="Venter J.C."/>
        </authorList>
    </citation>
    <scope>NUCLEOTIDE SEQUENCE [LARGE SCALE GENOMIC DNA]</scope>
    <source>
        <strain evidence="2 3">DFL-43</strain>
    </source>
</reference>
<name>A9CYA3_HOEPD</name>